<reference evidence="1 2" key="1">
    <citation type="submission" date="2018-04" db="EMBL/GenBank/DDBJ databases">
        <title>Novel species isolated from glacier.</title>
        <authorList>
            <person name="Liu Q."/>
            <person name="Xin Y.-H."/>
        </authorList>
    </citation>
    <scope>NUCLEOTIDE SEQUENCE [LARGE SCALE GENOMIC DNA]</scope>
    <source>
        <strain evidence="1 2">GT1R17</strain>
    </source>
</reference>
<evidence type="ECO:0000313" key="2">
    <source>
        <dbReference type="Proteomes" id="UP000244248"/>
    </source>
</evidence>
<gene>
    <name evidence="1" type="ORF">CJD38_08575</name>
</gene>
<evidence type="ECO:0000313" key="1">
    <source>
        <dbReference type="EMBL" id="PTU31387.1"/>
    </source>
</evidence>
<dbReference type="GO" id="GO:0016740">
    <property type="term" value="F:transferase activity"/>
    <property type="evidence" value="ECO:0007669"/>
    <property type="project" value="UniProtKB-KW"/>
</dbReference>
<name>A0A2T5MFP0_9GAMM</name>
<keyword evidence="2" id="KW-1185">Reference proteome</keyword>
<organism evidence="1 2">
    <name type="scientific">Stenotrophobium rhamnosiphilum</name>
    <dbReference type="NCBI Taxonomy" id="2029166"/>
    <lineage>
        <taxon>Bacteria</taxon>
        <taxon>Pseudomonadati</taxon>
        <taxon>Pseudomonadota</taxon>
        <taxon>Gammaproteobacteria</taxon>
        <taxon>Nevskiales</taxon>
        <taxon>Nevskiaceae</taxon>
        <taxon>Stenotrophobium</taxon>
    </lineage>
</organism>
<dbReference type="EMBL" id="QANS01000003">
    <property type="protein sequence ID" value="PTU31387.1"/>
    <property type="molecule type" value="Genomic_DNA"/>
</dbReference>
<protein>
    <submittedName>
        <fullName evidence="1">Phosphotransferase</fullName>
    </submittedName>
</protein>
<dbReference type="Proteomes" id="UP000244248">
    <property type="component" value="Unassembled WGS sequence"/>
</dbReference>
<dbReference type="InterPro" id="IPR016776">
    <property type="entry name" value="ApeP-like_dehydratase"/>
</dbReference>
<proteinExistence type="predicted"/>
<sequence>MAVSDSRCNETEIRALLFHAERMVLWQSVEAWDDNSLSCSTSTHNDVKNPLRRDGALSSIHLAEYGAQMMAIHGALLVRKNTGGTLAPGVLTSLKDFEMHVPRIDDISAVLTGTAKVLISGASGSIYEFSIDAGDRRVASGRVSVLTLPGATTST</sequence>
<keyword evidence="1" id="KW-0808">Transferase</keyword>
<dbReference type="Pfam" id="PF22817">
    <property type="entry name" value="ApeP-like"/>
    <property type="match status" value="1"/>
</dbReference>
<dbReference type="AlphaFoldDB" id="A0A2T5MFP0"/>
<comment type="caution">
    <text evidence="1">The sequence shown here is derived from an EMBL/GenBank/DDBJ whole genome shotgun (WGS) entry which is preliminary data.</text>
</comment>
<accession>A0A2T5MFP0</accession>